<keyword evidence="4" id="KW-0472">Membrane</keyword>
<evidence type="ECO:0000256" key="5">
    <source>
        <dbReference type="SAM" id="SignalP"/>
    </source>
</evidence>
<dbReference type="Gene3D" id="3.80.10.10">
    <property type="entry name" value="Ribonuclease Inhibitor"/>
    <property type="match status" value="2"/>
</dbReference>
<dbReference type="VEuPathDB" id="VectorBase:AALB017308"/>
<evidence type="ECO:0000313" key="7">
    <source>
        <dbReference type="Proteomes" id="UP000069272"/>
    </source>
</evidence>
<dbReference type="InterPro" id="IPR003591">
    <property type="entry name" value="Leu-rich_rpt_typical-subtyp"/>
</dbReference>
<keyword evidence="4" id="KW-1133">Transmembrane helix</keyword>
<protein>
    <submittedName>
        <fullName evidence="6">Uncharacterized protein</fullName>
    </submittedName>
</protein>
<dbReference type="PANTHER" id="PTHR24366">
    <property type="entry name" value="IG(IMMUNOGLOBULIN) AND LRR(LEUCINE RICH REPEAT) DOMAINS"/>
    <property type="match status" value="1"/>
</dbReference>
<dbReference type="STRING" id="7167.A0A182F7H6"/>
<dbReference type="SUPFAM" id="SSF52058">
    <property type="entry name" value="L domain-like"/>
    <property type="match status" value="1"/>
</dbReference>
<feature type="region of interest" description="Disordered" evidence="3">
    <location>
        <begin position="229"/>
        <end position="275"/>
    </location>
</feature>
<sequence>MINRRKVVFPVVLPAPLALLLLLLLIAISLEPCDGHGRLIEPPSRASAWRYGFSTPPNYNDHELYCGGFNRQWQKNEGKCGECGDPFDAPVPRPHEFGGKWGQGVVVRRYKPGSTITVRVELTASHMGYFEFRICDSVQAKQDCLDKHLMRISSGTPSIPHPNDLKTRFYPRNGSRIYDMKVELPSDLNCHNCVIQWKYIAGNNWGICPDGNGAVGCGPQEEFRACADVSVGDTDGGTRTPLRPGQKPTPTRAPTDGTSKPSSPNGTDEAVEEPPKGVPYMGPLVALLSLFLVLCGFAALYIYHYHGGRIKALMRWNREKSQKIIQVEPPAVPAAASASSAGYGMPNDIESATGGAPVPPPRTKRISQHLRDIDAQESSILSGSAKRPSAKNVNARPGGFAGSVQYPSVALVAAILLAAVSPLRCDECVATKRDRHRSVMEEFRHSPNWGGVLTEDTLNLQNNETEIDLSKQGFKEVHWHLSSIPTEGYEIYDLNLAYNNFEELNELTFLRFYSLESLNLSNNRLQTVTNLTFGSLIRLVELDLSFNLIHTLEKQAFDRLYGLESLSLRENCLVTLAPNQFHFNDHLSTLLLDHNQLAFLPPVLFDPITMVDELYELDLSNNNLRRMPHLETKEISLLKLDNNHIETLTLNKSLNVRVLQVQNNNLYDVDLFKFSRTEHIDLSHNNVENIVGLHEMQMLEYLDLSSNNVSKFDYSLKYSIRTISSLITLRLQNCSLSEHNIEGLLASESIMNLDLSQNNFIRLNVTHLSRLRALVYLSLNFNYLRELVDYERMRHEFPYLELVSLSFNRWNCSYYDQLNAYLNYSHIRSTSDARDCYVNGTHVADSFITDVFEPLYTMNHVKRDMAVLRNLGRNTIYFLYALFSTTRAQANATLSNQQRFDHQLHSLEHDVDRLLGMLAFLVTIFAVLLLVVIVYGCHWSVRRWQHDRAVKVVTYNKRANEFSNGVTVNEVVQDNVSVA</sequence>
<feature type="transmembrane region" description="Helical" evidence="4">
    <location>
        <begin position="404"/>
        <end position="423"/>
    </location>
</feature>
<dbReference type="EnsemblMetazoa" id="AALB002435-RA">
    <property type="protein sequence ID" value="AALB002435-PA"/>
    <property type="gene ID" value="AALB002435"/>
</dbReference>
<dbReference type="InterPro" id="IPR001611">
    <property type="entry name" value="Leu-rich_rpt"/>
</dbReference>
<dbReference type="PANTHER" id="PTHR24366:SF96">
    <property type="entry name" value="LEUCINE RICH REPEAT CONTAINING 53"/>
    <property type="match status" value="1"/>
</dbReference>
<dbReference type="VEuPathDB" id="VectorBase:AALB20_038562"/>
<dbReference type="AlphaFoldDB" id="A0A182F7H6"/>
<feature type="transmembrane region" description="Helical" evidence="4">
    <location>
        <begin position="914"/>
        <end position="935"/>
    </location>
</feature>
<dbReference type="Pfam" id="PF03067">
    <property type="entry name" value="LPMO_10"/>
    <property type="match status" value="1"/>
</dbReference>
<evidence type="ECO:0000256" key="2">
    <source>
        <dbReference type="ARBA" id="ARBA00022737"/>
    </source>
</evidence>
<keyword evidence="1" id="KW-0433">Leucine-rich repeat</keyword>
<keyword evidence="4" id="KW-0812">Transmembrane</keyword>
<dbReference type="VEuPathDB" id="VectorBase:AALB20_038824"/>
<feature type="signal peptide" evidence="5">
    <location>
        <begin position="1"/>
        <end position="35"/>
    </location>
</feature>
<accession>A0A182F7H6</accession>
<reference evidence="6" key="2">
    <citation type="submission" date="2022-08" db="UniProtKB">
        <authorList>
            <consortium name="EnsemblMetazoa"/>
        </authorList>
    </citation>
    <scope>IDENTIFICATION</scope>
    <source>
        <strain evidence="6">STECLA/ALBI9_A</strain>
    </source>
</reference>
<dbReference type="SMART" id="SM00369">
    <property type="entry name" value="LRR_TYP"/>
    <property type="match status" value="7"/>
</dbReference>
<dbReference type="Pfam" id="PF13855">
    <property type="entry name" value="LRR_8"/>
    <property type="match status" value="1"/>
</dbReference>
<dbReference type="VEuPathDB" id="VectorBase:AALB017309"/>
<evidence type="ECO:0000256" key="1">
    <source>
        <dbReference type="ARBA" id="ARBA00022614"/>
    </source>
</evidence>
<keyword evidence="2" id="KW-0677">Repeat</keyword>
<reference evidence="6 7" key="1">
    <citation type="journal article" date="2017" name="G3 (Bethesda)">
        <title>The Physical Genome Mapping of Anopheles albimanus Corrected Scaffold Misassemblies and Identified Interarm Rearrangements in Genus Anopheles.</title>
        <authorList>
            <person name="Artemov G.N."/>
            <person name="Peery A.N."/>
            <person name="Jiang X."/>
            <person name="Tu Z."/>
            <person name="Stegniy V.N."/>
            <person name="Sharakhova M.V."/>
            <person name="Sharakhov I.V."/>
        </authorList>
    </citation>
    <scope>NUCLEOTIDE SEQUENCE [LARGE SCALE GENOMIC DNA]</scope>
    <source>
        <strain evidence="6 7">ALBI9_A</strain>
    </source>
</reference>
<feature type="transmembrane region" description="Helical" evidence="4">
    <location>
        <begin position="280"/>
        <end position="303"/>
    </location>
</feature>
<dbReference type="PROSITE" id="PS51450">
    <property type="entry name" value="LRR"/>
    <property type="match status" value="2"/>
</dbReference>
<dbReference type="InterPro" id="IPR004302">
    <property type="entry name" value="Cellulose/chitin-bd_N"/>
</dbReference>
<dbReference type="Proteomes" id="UP000069272">
    <property type="component" value="Chromosome 2R"/>
</dbReference>
<dbReference type="InterPro" id="IPR032675">
    <property type="entry name" value="LRR_dom_sf"/>
</dbReference>
<evidence type="ECO:0000256" key="4">
    <source>
        <dbReference type="SAM" id="Phobius"/>
    </source>
</evidence>
<evidence type="ECO:0000256" key="3">
    <source>
        <dbReference type="SAM" id="MobiDB-lite"/>
    </source>
</evidence>
<evidence type="ECO:0000313" key="6">
    <source>
        <dbReference type="EnsemblMetazoa" id="AALB002435-PA"/>
    </source>
</evidence>
<organism evidence="6 7">
    <name type="scientific">Anopheles albimanus</name>
    <name type="common">New world malaria mosquito</name>
    <dbReference type="NCBI Taxonomy" id="7167"/>
    <lineage>
        <taxon>Eukaryota</taxon>
        <taxon>Metazoa</taxon>
        <taxon>Ecdysozoa</taxon>
        <taxon>Arthropoda</taxon>
        <taxon>Hexapoda</taxon>
        <taxon>Insecta</taxon>
        <taxon>Pterygota</taxon>
        <taxon>Neoptera</taxon>
        <taxon>Endopterygota</taxon>
        <taxon>Diptera</taxon>
        <taxon>Nematocera</taxon>
        <taxon>Culicoidea</taxon>
        <taxon>Culicidae</taxon>
        <taxon>Anophelinae</taxon>
        <taxon>Anopheles</taxon>
    </lineage>
</organism>
<feature type="compositionally biased region" description="Polar residues" evidence="3">
    <location>
        <begin position="256"/>
        <end position="266"/>
    </location>
</feature>
<feature type="chain" id="PRO_5043635343" evidence="5">
    <location>
        <begin position="36"/>
        <end position="979"/>
    </location>
</feature>
<name>A0A182F7H6_ANOAL</name>
<keyword evidence="5" id="KW-0732">Signal</keyword>
<keyword evidence="7" id="KW-1185">Reference proteome</keyword>
<proteinExistence type="predicted"/>